<evidence type="ECO:0000313" key="8">
    <source>
        <dbReference type="EMBL" id="PAA84326.1"/>
    </source>
</evidence>
<evidence type="ECO:0000313" key="9">
    <source>
        <dbReference type="Proteomes" id="UP000215902"/>
    </source>
</evidence>
<evidence type="ECO:0000256" key="5">
    <source>
        <dbReference type="SAM" id="MobiDB-lite"/>
    </source>
</evidence>
<evidence type="ECO:0000256" key="4">
    <source>
        <dbReference type="ARBA" id="ARBA00023136"/>
    </source>
</evidence>
<dbReference type="GO" id="GO:0016020">
    <property type="term" value="C:membrane"/>
    <property type="evidence" value="ECO:0007669"/>
    <property type="project" value="UniProtKB-SubCell"/>
</dbReference>
<feature type="region of interest" description="Disordered" evidence="5">
    <location>
        <begin position="1"/>
        <end position="35"/>
    </location>
</feature>
<feature type="transmembrane region" description="Helical" evidence="6">
    <location>
        <begin position="425"/>
        <end position="447"/>
    </location>
</feature>
<accession>A0A267GEB0</accession>
<keyword evidence="4 6" id="KW-0472">Membrane</keyword>
<comment type="caution">
    <text evidence="8">The sequence shown here is derived from an EMBL/GenBank/DDBJ whole genome shotgun (WGS) entry which is preliminary data.</text>
</comment>
<feature type="transmembrane region" description="Helical" evidence="6">
    <location>
        <begin position="364"/>
        <end position="384"/>
    </location>
</feature>
<organism evidence="8 9">
    <name type="scientific">Macrostomum lignano</name>
    <dbReference type="NCBI Taxonomy" id="282301"/>
    <lineage>
        <taxon>Eukaryota</taxon>
        <taxon>Metazoa</taxon>
        <taxon>Spiralia</taxon>
        <taxon>Lophotrochozoa</taxon>
        <taxon>Platyhelminthes</taxon>
        <taxon>Rhabditophora</taxon>
        <taxon>Macrostomorpha</taxon>
        <taxon>Macrostomida</taxon>
        <taxon>Macrostomidae</taxon>
        <taxon>Macrostomum</taxon>
    </lineage>
</organism>
<feature type="transmembrane region" description="Helical" evidence="6">
    <location>
        <begin position="120"/>
        <end position="138"/>
    </location>
</feature>
<gene>
    <name evidence="8" type="ORF">BOX15_Mlig010300g1</name>
</gene>
<dbReference type="PANTHER" id="PTHR23507:SF1">
    <property type="entry name" value="FI18259P1-RELATED"/>
    <property type="match status" value="1"/>
</dbReference>
<dbReference type="GO" id="GO:0022857">
    <property type="term" value="F:transmembrane transporter activity"/>
    <property type="evidence" value="ECO:0007669"/>
    <property type="project" value="InterPro"/>
</dbReference>
<feature type="transmembrane region" description="Helical" evidence="6">
    <location>
        <begin position="53"/>
        <end position="73"/>
    </location>
</feature>
<name>A0A267GEB0_9PLAT</name>
<dbReference type="OrthoDB" id="419734at2759"/>
<dbReference type="PROSITE" id="PS50850">
    <property type="entry name" value="MFS"/>
    <property type="match status" value="1"/>
</dbReference>
<feature type="transmembrane region" description="Helical" evidence="6">
    <location>
        <begin position="243"/>
        <end position="264"/>
    </location>
</feature>
<dbReference type="InterPro" id="IPR011701">
    <property type="entry name" value="MFS"/>
</dbReference>
<evidence type="ECO:0000256" key="2">
    <source>
        <dbReference type="ARBA" id="ARBA00022692"/>
    </source>
</evidence>
<feature type="transmembrane region" description="Helical" evidence="6">
    <location>
        <begin position="299"/>
        <end position="323"/>
    </location>
</feature>
<sequence>MDEPSTNVRGLDENDPLLRNHHGDKTANPDTDDTLGLDPNIVLPKRRWIVEPIVLFFCVSILSQSTVLSQYVYYRVGLQYNVSTGGNGSSRAFVCDPKSLLNSTEHKVTSRIQNEASSWTLYRSIVQSVVALLVLPLYASTSDYLGRKPFLLLPTIGMMLDSAGLLVIVLFDLPLVGFVILGAVSSLGGGFGTLFASVFSYLADTTSRKWRPIRVALVEAMFGVAGTVMELLMGWWIKMMGYSIPLMFSATVAVVNFFYVVVLVPEVRLKRSAGGSLVSLPFTNIASLFTSSARLSVRLGLLLASLCIFCACFMGSSTLGSLYQMNYPFCLDSVFIGYLSAAKIVGFQIGATIGLVIFRKYLGVPTIGLIVMGLLSSTLGYLVTGLAQSVTMLFVTAVVSMFSMLAIPLFRAYMSQLSPADKQGALFSCVGVLELVGNLFGATAFTLLYKATLDWMPGFVYMVAAGVSTVALLLTSVAMGLDRCWPMNSYSLAVSRDADEGSSTDAPVGSINR</sequence>
<dbReference type="Pfam" id="PF07690">
    <property type="entry name" value="MFS_1"/>
    <property type="match status" value="1"/>
</dbReference>
<dbReference type="EMBL" id="NIVC01000380">
    <property type="protein sequence ID" value="PAA84326.1"/>
    <property type="molecule type" value="Genomic_DNA"/>
</dbReference>
<dbReference type="InterPro" id="IPR036259">
    <property type="entry name" value="MFS_trans_sf"/>
</dbReference>
<evidence type="ECO:0000256" key="6">
    <source>
        <dbReference type="SAM" id="Phobius"/>
    </source>
</evidence>
<keyword evidence="2 6" id="KW-0812">Transmembrane</keyword>
<dbReference type="Proteomes" id="UP000215902">
    <property type="component" value="Unassembled WGS sequence"/>
</dbReference>
<feature type="transmembrane region" description="Helical" evidence="6">
    <location>
        <begin position="177"/>
        <end position="203"/>
    </location>
</feature>
<dbReference type="STRING" id="282301.A0A267GEB0"/>
<comment type="subcellular location">
    <subcellularLocation>
        <location evidence="1">Membrane</location>
        <topology evidence="1">Multi-pass membrane protein</topology>
    </subcellularLocation>
</comment>
<dbReference type="Gene3D" id="1.20.1250.20">
    <property type="entry name" value="MFS general substrate transporter like domains"/>
    <property type="match status" value="1"/>
</dbReference>
<dbReference type="SUPFAM" id="SSF103473">
    <property type="entry name" value="MFS general substrate transporter"/>
    <property type="match status" value="1"/>
</dbReference>
<feature type="transmembrane region" description="Helical" evidence="6">
    <location>
        <begin position="150"/>
        <end position="171"/>
    </location>
</feature>
<feature type="transmembrane region" description="Helical" evidence="6">
    <location>
        <begin position="459"/>
        <end position="481"/>
    </location>
</feature>
<evidence type="ECO:0000256" key="3">
    <source>
        <dbReference type="ARBA" id="ARBA00022989"/>
    </source>
</evidence>
<keyword evidence="9" id="KW-1185">Reference proteome</keyword>
<feature type="transmembrane region" description="Helical" evidence="6">
    <location>
        <begin position="335"/>
        <end position="357"/>
    </location>
</feature>
<protein>
    <recommendedName>
        <fullName evidence="7">Major facilitator superfamily (MFS) profile domain-containing protein</fullName>
    </recommendedName>
</protein>
<proteinExistence type="predicted"/>
<feature type="domain" description="Major facilitator superfamily (MFS) profile" evidence="7">
    <location>
        <begin position="65"/>
        <end position="483"/>
    </location>
</feature>
<dbReference type="InterPro" id="IPR020846">
    <property type="entry name" value="MFS_dom"/>
</dbReference>
<feature type="transmembrane region" description="Helical" evidence="6">
    <location>
        <begin position="390"/>
        <end position="413"/>
    </location>
</feature>
<dbReference type="AlphaFoldDB" id="A0A267GEB0"/>
<feature type="transmembrane region" description="Helical" evidence="6">
    <location>
        <begin position="215"/>
        <end position="237"/>
    </location>
</feature>
<reference evidence="8 9" key="1">
    <citation type="submission" date="2017-06" db="EMBL/GenBank/DDBJ databases">
        <title>A platform for efficient transgenesis in Macrostomum lignano, a flatworm model organism for stem cell research.</title>
        <authorList>
            <person name="Berezikov E."/>
        </authorList>
    </citation>
    <scope>NUCLEOTIDE SEQUENCE [LARGE SCALE GENOMIC DNA]</scope>
    <source>
        <strain evidence="8">DV1</strain>
        <tissue evidence="8">Whole organism</tissue>
    </source>
</reference>
<evidence type="ECO:0000259" key="7">
    <source>
        <dbReference type="PROSITE" id="PS50850"/>
    </source>
</evidence>
<feature type="compositionally biased region" description="Basic and acidic residues" evidence="5">
    <location>
        <begin position="10"/>
        <end position="27"/>
    </location>
</feature>
<evidence type="ECO:0000256" key="1">
    <source>
        <dbReference type="ARBA" id="ARBA00004141"/>
    </source>
</evidence>
<keyword evidence="3 6" id="KW-1133">Transmembrane helix</keyword>
<dbReference type="PANTHER" id="PTHR23507">
    <property type="entry name" value="ZGC:174356"/>
    <property type="match status" value="1"/>
</dbReference>